<name>A0A091W9N0_OPIHO</name>
<dbReference type="InterPro" id="IPR001995">
    <property type="entry name" value="Peptidase_A2_cat"/>
</dbReference>
<dbReference type="GO" id="GO:0004190">
    <property type="term" value="F:aspartic-type endopeptidase activity"/>
    <property type="evidence" value="ECO:0007669"/>
    <property type="project" value="UniProtKB-KW"/>
</dbReference>
<feature type="domain" description="Peptidase A2" evidence="3">
    <location>
        <begin position="144"/>
        <end position="157"/>
    </location>
</feature>
<accession>A0A091W9N0</accession>
<keyword evidence="1" id="KW-0645">Protease</keyword>
<dbReference type="STRING" id="30419.A0A091W9N0"/>
<dbReference type="Proteomes" id="UP000053605">
    <property type="component" value="Unassembled WGS sequence"/>
</dbReference>
<dbReference type="PROSITE" id="PS00141">
    <property type="entry name" value="ASP_PROTEASE"/>
    <property type="match status" value="1"/>
</dbReference>
<evidence type="ECO:0000259" key="3">
    <source>
        <dbReference type="PROSITE" id="PS50175"/>
    </source>
</evidence>
<dbReference type="InterPro" id="IPR051592">
    <property type="entry name" value="HERV-K_Pro_peptidase_A2"/>
</dbReference>
<sequence>SGSAGVGLAGGQDITIEDDKVHVVPSVTTGPLGHGRSALLVGRSSASTQGILVLPRVIDADLTGPVGIVLKVFTPPLTIKRGSKIAQLIPFIAQVPLTDPNYRGSDAFRSSGPPLVAFVQPLSTEQPIRKIAIKGLNGIVLKDQNMLLDSGADVTII</sequence>
<dbReference type="InterPro" id="IPR001969">
    <property type="entry name" value="Aspartic_peptidase_AS"/>
</dbReference>
<dbReference type="PROSITE" id="PS50175">
    <property type="entry name" value="ASP_PROT_RETROV"/>
    <property type="match status" value="1"/>
</dbReference>
<dbReference type="InterPro" id="IPR036157">
    <property type="entry name" value="dUTPase-like_sf"/>
</dbReference>
<dbReference type="PhylomeDB" id="A0A091W9N0"/>
<keyword evidence="2" id="KW-0378">Hydrolase</keyword>
<gene>
    <name evidence="4" type="ORF">N306_11465</name>
</gene>
<evidence type="ECO:0000256" key="2">
    <source>
        <dbReference type="ARBA" id="ARBA00022750"/>
    </source>
</evidence>
<dbReference type="PANTHER" id="PTHR19422">
    <property type="entry name" value="GAG RETROVIRAL POLYPROTEIN"/>
    <property type="match status" value="1"/>
</dbReference>
<dbReference type="PANTHER" id="PTHR19422:SF123">
    <property type="entry name" value="RT1 CLASS I, LOCUS CE15"/>
    <property type="match status" value="1"/>
</dbReference>
<evidence type="ECO:0000256" key="1">
    <source>
        <dbReference type="ARBA" id="ARBA00022670"/>
    </source>
</evidence>
<keyword evidence="2" id="KW-0064">Aspartyl protease</keyword>
<feature type="non-terminal residue" evidence="4">
    <location>
        <position position="1"/>
    </location>
</feature>
<dbReference type="Pfam" id="PF00692">
    <property type="entry name" value="dUTPase"/>
    <property type="match status" value="1"/>
</dbReference>
<reference evidence="4 5" key="1">
    <citation type="submission" date="2014-04" db="EMBL/GenBank/DDBJ databases">
        <title>Genome evolution of avian class.</title>
        <authorList>
            <person name="Zhang G."/>
            <person name="Li C."/>
        </authorList>
    </citation>
    <scope>NUCLEOTIDE SEQUENCE [LARGE SCALE GENOMIC DNA]</scope>
    <source>
        <strain evidence="4">BGI_N306</strain>
    </source>
</reference>
<evidence type="ECO:0000313" key="4">
    <source>
        <dbReference type="EMBL" id="KFR12224.1"/>
    </source>
</evidence>
<feature type="non-terminal residue" evidence="4">
    <location>
        <position position="157"/>
    </location>
</feature>
<dbReference type="GO" id="GO:0006508">
    <property type="term" value="P:proteolysis"/>
    <property type="evidence" value="ECO:0007669"/>
    <property type="project" value="UniProtKB-KW"/>
</dbReference>
<dbReference type="AlphaFoldDB" id="A0A091W9N0"/>
<dbReference type="SUPFAM" id="SSF51283">
    <property type="entry name" value="dUTPase-like"/>
    <property type="match status" value="1"/>
</dbReference>
<organism evidence="4 5">
    <name type="scientific">Opisthocomus hoazin</name>
    <name type="common">Hoatzin</name>
    <name type="synonym">Phasianus hoazin</name>
    <dbReference type="NCBI Taxonomy" id="30419"/>
    <lineage>
        <taxon>Eukaryota</taxon>
        <taxon>Metazoa</taxon>
        <taxon>Chordata</taxon>
        <taxon>Craniata</taxon>
        <taxon>Vertebrata</taxon>
        <taxon>Euteleostomi</taxon>
        <taxon>Archelosauria</taxon>
        <taxon>Archosauria</taxon>
        <taxon>Dinosauria</taxon>
        <taxon>Saurischia</taxon>
        <taxon>Theropoda</taxon>
        <taxon>Coelurosauria</taxon>
        <taxon>Aves</taxon>
        <taxon>Neognathae</taxon>
        <taxon>Neoaves</taxon>
        <taxon>Opisthocomiformes</taxon>
        <taxon>Opisthocomidae</taxon>
        <taxon>Opisthocomus</taxon>
    </lineage>
</organism>
<proteinExistence type="predicted"/>
<dbReference type="InterPro" id="IPR029054">
    <property type="entry name" value="dUTPase-like"/>
</dbReference>
<dbReference type="EMBL" id="KK735065">
    <property type="protein sequence ID" value="KFR12224.1"/>
    <property type="molecule type" value="Genomic_DNA"/>
</dbReference>
<protein>
    <recommendedName>
        <fullName evidence="3">Peptidase A2 domain-containing protein</fullName>
    </recommendedName>
</protein>
<keyword evidence="5" id="KW-1185">Reference proteome</keyword>
<evidence type="ECO:0000313" key="5">
    <source>
        <dbReference type="Proteomes" id="UP000053605"/>
    </source>
</evidence>
<dbReference type="Gene3D" id="2.70.40.10">
    <property type="match status" value="1"/>
</dbReference>